<sequence>MRVFLLYILSSIALSPFSQIEGLIYNRTTNLPLSFANIGLVGSTKGCVSNEDGQFSLNVSDDLSTLRIRISAVGIESIELPASSISESDTIWVKEKTTTLAELKVYNNLPPAIEMVRISLNKLPDLGYWKRYALNTFYRHYCAEKDIYGRLIEAAVTLTDNKGHKKKVEKPADKIGVNVTELRKSYDFTTNFDEHEPISIYSTLKYDVMSYPTILSFYPEEYNFRLVDTSFIDSKMLWVIQYNYDQISRVKTDTVREHSSGKIYINSEDYGVYLIEEHKEGTIEKTYETQSMIIDWRVQYQKYEGHYFLKYISETSTSFEEVRSTDQEVVQSKDHKAHVEMMVNEIQLFDVQKNTKTEPQKDELDAMEYHADFWNKYTVLKNTPLDDKIRVDLAKRAELEQQFEGN</sequence>
<accession>A0A916JP73</accession>
<evidence type="ECO:0000313" key="1">
    <source>
        <dbReference type="EMBL" id="CAG5085191.1"/>
    </source>
</evidence>
<dbReference type="RefSeq" id="WP_258542888.1">
    <property type="nucleotide sequence ID" value="NZ_OU015584.1"/>
</dbReference>
<evidence type="ECO:0000313" key="2">
    <source>
        <dbReference type="Proteomes" id="UP000683507"/>
    </source>
</evidence>
<evidence type="ECO:0008006" key="3">
    <source>
        <dbReference type="Google" id="ProtNLM"/>
    </source>
</evidence>
<dbReference type="Proteomes" id="UP000683507">
    <property type="component" value="Chromosome"/>
</dbReference>
<name>A0A916JP73_9FLAO</name>
<proteinExistence type="predicted"/>
<protein>
    <recommendedName>
        <fullName evidence="3">Carboxypeptidase-like regulatory domain-containing protein</fullName>
    </recommendedName>
</protein>
<dbReference type="SUPFAM" id="SSF49464">
    <property type="entry name" value="Carboxypeptidase regulatory domain-like"/>
    <property type="match status" value="1"/>
</dbReference>
<dbReference type="AlphaFoldDB" id="A0A916JP73"/>
<dbReference type="KEGG" id="ptan:CRYO30217_02675"/>
<gene>
    <name evidence="1" type="ORF">CRYO30217_02675</name>
</gene>
<dbReference type="Pfam" id="PF13715">
    <property type="entry name" value="CarbopepD_reg_2"/>
    <property type="match status" value="1"/>
</dbReference>
<reference evidence="1" key="1">
    <citation type="submission" date="2021-04" db="EMBL/GenBank/DDBJ databases">
        <authorList>
            <person name="Rodrigo-Torres L."/>
            <person name="Arahal R. D."/>
            <person name="Lucena T."/>
        </authorList>
    </citation>
    <scope>NUCLEOTIDE SEQUENCE</scope>
    <source>
        <strain evidence="1">AS29M-1</strain>
    </source>
</reference>
<dbReference type="EMBL" id="OU015584">
    <property type="protein sequence ID" value="CAG5085191.1"/>
    <property type="molecule type" value="Genomic_DNA"/>
</dbReference>
<organism evidence="1 2">
    <name type="scientific">Parvicella tangerina</name>
    <dbReference type="NCBI Taxonomy" id="2829795"/>
    <lineage>
        <taxon>Bacteria</taxon>
        <taxon>Pseudomonadati</taxon>
        <taxon>Bacteroidota</taxon>
        <taxon>Flavobacteriia</taxon>
        <taxon>Flavobacteriales</taxon>
        <taxon>Parvicellaceae</taxon>
        <taxon>Parvicella</taxon>
    </lineage>
</organism>
<keyword evidence="2" id="KW-1185">Reference proteome</keyword>
<dbReference type="InterPro" id="IPR008969">
    <property type="entry name" value="CarboxyPept-like_regulatory"/>
</dbReference>